<dbReference type="InterPro" id="IPR000504">
    <property type="entry name" value="RRM_dom"/>
</dbReference>
<dbReference type="PROSITE" id="PS51938">
    <property type="entry name" value="SUZ_C"/>
    <property type="match status" value="1"/>
</dbReference>
<dbReference type="SUPFAM" id="SSF46785">
    <property type="entry name" value="Winged helix' DNA-binding domain"/>
    <property type="match status" value="1"/>
</dbReference>
<dbReference type="InterPro" id="IPR036388">
    <property type="entry name" value="WH-like_DNA-bd_sf"/>
</dbReference>
<dbReference type="InterPro" id="IPR006630">
    <property type="entry name" value="La_HTH"/>
</dbReference>
<evidence type="ECO:0000313" key="9">
    <source>
        <dbReference type="EMBL" id="RWS21525.1"/>
    </source>
</evidence>
<dbReference type="Gene3D" id="1.10.10.10">
    <property type="entry name" value="Winged helix-like DNA-binding domain superfamily/Winged helix DNA-binding domain"/>
    <property type="match status" value="1"/>
</dbReference>
<evidence type="ECO:0000313" key="10">
    <source>
        <dbReference type="Proteomes" id="UP000288716"/>
    </source>
</evidence>
<protein>
    <submittedName>
        <fullName evidence="9">La-related protein 6-like protein</fullName>
    </submittedName>
</protein>
<feature type="region of interest" description="Disordered" evidence="5">
    <location>
        <begin position="276"/>
        <end position="298"/>
    </location>
</feature>
<dbReference type="InterPro" id="IPR024642">
    <property type="entry name" value="SUZ-C"/>
</dbReference>
<dbReference type="InterPro" id="IPR045180">
    <property type="entry name" value="La_dom_prot"/>
</dbReference>
<feature type="domain" description="RRM" evidence="6">
    <location>
        <begin position="160"/>
        <end position="256"/>
    </location>
</feature>
<dbReference type="InterPro" id="IPR002344">
    <property type="entry name" value="Lupus_La"/>
</dbReference>
<dbReference type="PROSITE" id="PS50961">
    <property type="entry name" value="HTH_LA"/>
    <property type="match status" value="1"/>
</dbReference>
<dbReference type="PROSITE" id="PS50102">
    <property type="entry name" value="RRM"/>
    <property type="match status" value="1"/>
</dbReference>
<evidence type="ECO:0000256" key="5">
    <source>
        <dbReference type="SAM" id="MobiDB-lite"/>
    </source>
</evidence>
<feature type="domain" description="HTH La-type RNA-binding" evidence="7">
    <location>
        <begin position="63"/>
        <end position="155"/>
    </location>
</feature>
<keyword evidence="2 4" id="KW-0694">RNA-binding</keyword>
<dbReference type="GO" id="GO:0003729">
    <property type="term" value="F:mRNA binding"/>
    <property type="evidence" value="ECO:0007669"/>
    <property type="project" value="TreeGrafter"/>
</dbReference>
<dbReference type="OrthoDB" id="435402at2759"/>
<dbReference type="SMART" id="SM00715">
    <property type="entry name" value="LA"/>
    <property type="match status" value="1"/>
</dbReference>
<dbReference type="EMBL" id="NCKV01011840">
    <property type="protein sequence ID" value="RWS21525.1"/>
    <property type="molecule type" value="Genomic_DNA"/>
</dbReference>
<evidence type="ECO:0000256" key="4">
    <source>
        <dbReference type="PROSITE-ProRule" id="PRU00332"/>
    </source>
</evidence>
<evidence type="ECO:0000259" key="6">
    <source>
        <dbReference type="PROSITE" id="PS50102"/>
    </source>
</evidence>
<comment type="caution">
    <text evidence="9">The sequence shown here is derived from an EMBL/GenBank/DDBJ whole genome shotgun (WGS) entry which is preliminary data.</text>
</comment>
<dbReference type="PANTHER" id="PTHR22792">
    <property type="entry name" value="LUPUS LA PROTEIN-RELATED"/>
    <property type="match status" value="1"/>
</dbReference>
<accession>A0A443S1Y0</accession>
<name>A0A443S1Y0_9ACAR</name>
<organism evidence="9 10">
    <name type="scientific">Leptotrombidium deliense</name>
    <dbReference type="NCBI Taxonomy" id="299467"/>
    <lineage>
        <taxon>Eukaryota</taxon>
        <taxon>Metazoa</taxon>
        <taxon>Ecdysozoa</taxon>
        <taxon>Arthropoda</taxon>
        <taxon>Chelicerata</taxon>
        <taxon>Arachnida</taxon>
        <taxon>Acari</taxon>
        <taxon>Acariformes</taxon>
        <taxon>Trombidiformes</taxon>
        <taxon>Prostigmata</taxon>
        <taxon>Anystina</taxon>
        <taxon>Parasitengona</taxon>
        <taxon>Trombiculoidea</taxon>
        <taxon>Trombiculidae</taxon>
        <taxon>Leptotrombidium</taxon>
    </lineage>
</organism>
<evidence type="ECO:0000256" key="3">
    <source>
        <dbReference type="ARBA" id="ARBA00023242"/>
    </source>
</evidence>
<dbReference type="GO" id="GO:1990904">
    <property type="term" value="C:ribonucleoprotein complex"/>
    <property type="evidence" value="ECO:0007669"/>
    <property type="project" value="InterPro"/>
</dbReference>
<dbReference type="Gene3D" id="3.30.70.330">
    <property type="match status" value="1"/>
</dbReference>
<dbReference type="Pfam" id="PF05383">
    <property type="entry name" value="La"/>
    <property type="match status" value="1"/>
</dbReference>
<feature type="compositionally biased region" description="Basic and acidic residues" evidence="5">
    <location>
        <begin position="276"/>
        <end position="289"/>
    </location>
</feature>
<dbReference type="Pfam" id="PF12901">
    <property type="entry name" value="SUZ-C"/>
    <property type="match status" value="1"/>
</dbReference>
<evidence type="ECO:0000259" key="7">
    <source>
        <dbReference type="PROSITE" id="PS50961"/>
    </source>
</evidence>
<keyword evidence="10" id="KW-1185">Reference proteome</keyword>
<dbReference type="InterPro" id="IPR012677">
    <property type="entry name" value="Nucleotide-bd_a/b_plait_sf"/>
</dbReference>
<reference evidence="9 10" key="1">
    <citation type="journal article" date="2018" name="Gigascience">
        <title>Genomes of trombidid mites reveal novel predicted allergens and laterally-transferred genes associated with secondary metabolism.</title>
        <authorList>
            <person name="Dong X."/>
            <person name="Chaisiri K."/>
            <person name="Xia D."/>
            <person name="Armstrong S.D."/>
            <person name="Fang Y."/>
            <person name="Donnelly M.J."/>
            <person name="Kadowaki T."/>
            <person name="McGarry J.W."/>
            <person name="Darby A.C."/>
            <person name="Makepeace B.L."/>
        </authorList>
    </citation>
    <scope>NUCLEOTIDE SEQUENCE [LARGE SCALE GENOMIC DNA]</scope>
    <source>
        <strain evidence="9">UoL-UT</strain>
    </source>
</reference>
<dbReference type="AlphaFoldDB" id="A0A443S1Y0"/>
<dbReference type="Proteomes" id="UP000288716">
    <property type="component" value="Unassembled WGS sequence"/>
</dbReference>
<evidence type="ECO:0000256" key="1">
    <source>
        <dbReference type="ARBA" id="ARBA00004123"/>
    </source>
</evidence>
<feature type="domain" description="SUZ-C" evidence="8">
    <location>
        <begin position="298"/>
        <end position="346"/>
    </location>
</feature>
<dbReference type="SUPFAM" id="SSF54928">
    <property type="entry name" value="RNA-binding domain, RBD"/>
    <property type="match status" value="1"/>
</dbReference>
<evidence type="ECO:0000256" key="2">
    <source>
        <dbReference type="ARBA" id="ARBA00022884"/>
    </source>
</evidence>
<comment type="subcellular location">
    <subcellularLocation>
        <location evidence="1">Nucleus</location>
    </subcellularLocation>
</comment>
<dbReference type="InterPro" id="IPR035979">
    <property type="entry name" value="RBD_domain_sf"/>
</dbReference>
<evidence type="ECO:0000259" key="8">
    <source>
        <dbReference type="PROSITE" id="PS51938"/>
    </source>
</evidence>
<sequence>MTLGVNFIVNNSSFEMTLQPLTDILGNVENCDEWSSAESSGRNSRCDSLGEKDSGVDCNDDLSMPDKELMEKVVAQIEFYFDDINLVNDAFLLKHIRRSKDGFVNIKLVTAFRKVKNLTKDWKVVAASVKFCSKKLEMNESLTKVRRVTPLPEHIDCNQRSLVAYQFPFAVNAESVSRHFENFGKVNSVRIVNKGGTIPSCIRHLTSKHCEISNYDIALIEFESKAVVDAVVKSFNSKQTNWRKSVRVYKVSESESSNKKSTNKNEDKTIVKQILKKDSTSSTNTEDKSSSTLQNNSGFRSRIFMRQKSLSYSENPNSLRNITSNSVTVIRMPKGPDGTKGFHTSIVTKLRSDSQP</sequence>
<dbReference type="InterPro" id="IPR036390">
    <property type="entry name" value="WH_DNA-bd_sf"/>
</dbReference>
<dbReference type="PRINTS" id="PR00302">
    <property type="entry name" value="LUPUSLA"/>
</dbReference>
<dbReference type="GO" id="GO:0005634">
    <property type="term" value="C:nucleus"/>
    <property type="evidence" value="ECO:0007669"/>
    <property type="project" value="UniProtKB-SubCell"/>
</dbReference>
<dbReference type="PANTHER" id="PTHR22792:SF140">
    <property type="entry name" value="ACHILLES, ISOFORM A"/>
    <property type="match status" value="1"/>
</dbReference>
<proteinExistence type="predicted"/>
<dbReference type="STRING" id="299467.A0A443S1Y0"/>
<dbReference type="GO" id="GO:0006396">
    <property type="term" value="P:RNA processing"/>
    <property type="evidence" value="ECO:0007669"/>
    <property type="project" value="InterPro"/>
</dbReference>
<keyword evidence="3" id="KW-0539">Nucleus</keyword>
<gene>
    <name evidence="9" type="ORF">B4U80_02384</name>
</gene>
<dbReference type="FunFam" id="1.10.10.10:FF:000158">
    <property type="entry name" value="La ribonucleoprotein domain family member 7"/>
    <property type="match status" value="1"/>
</dbReference>
<dbReference type="VEuPathDB" id="VectorBase:LDEU010515"/>